<dbReference type="InterPro" id="IPR044099">
    <property type="entry name" value="Dcp2_NUDIX"/>
</dbReference>
<comment type="caution">
    <text evidence="11">The sequence shown here is derived from an EMBL/GenBank/DDBJ whole genome shotgun (WGS) entry which is preliminary data.</text>
</comment>
<evidence type="ECO:0000313" key="12">
    <source>
        <dbReference type="Proteomes" id="UP000664169"/>
    </source>
</evidence>
<feature type="compositionally biased region" description="Low complexity" evidence="9">
    <location>
        <begin position="843"/>
        <end position="860"/>
    </location>
</feature>
<feature type="region of interest" description="Disordered" evidence="9">
    <location>
        <begin position="290"/>
        <end position="309"/>
    </location>
</feature>
<feature type="region of interest" description="Disordered" evidence="9">
    <location>
        <begin position="506"/>
        <end position="574"/>
    </location>
</feature>
<feature type="compositionally biased region" description="Pro residues" evidence="9">
    <location>
        <begin position="430"/>
        <end position="441"/>
    </location>
</feature>
<dbReference type="GO" id="GO:0000932">
    <property type="term" value="C:P-body"/>
    <property type="evidence" value="ECO:0007669"/>
    <property type="project" value="TreeGrafter"/>
</dbReference>
<feature type="region of interest" description="Disordered" evidence="9">
    <location>
        <begin position="615"/>
        <end position="785"/>
    </location>
</feature>
<feature type="region of interest" description="Disordered" evidence="9">
    <location>
        <begin position="831"/>
        <end position="909"/>
    </location>
</feature>
<keyword evidence="5" id="KW-0479">Metal-binding</keyword>
<evidence type="ECO:0000256" key="9">
    <source>
        <dbReference type="SAM" id="MobiDB-lite"/>
    </source>
</evidence>
<dbReference type="SUPFAM" id="SSF140586">
    <property type="entry name" value="Dcp2 domain-like"/>
    <property type="match status" value="1"/>
</dbReference>
<keyword evidence="6" id="KW-0378">Hydrolase</keyword>
<keyword evidence="8" id="KW-0464">Manganese</keyword>
<keyword evidence="4" id="KW-0963">Cytoplasm</keyword>
<name>A0A8H3EJZ4_9LECA</name>
<dbReference type="SMART" id="SM01125">
    <property type="entry name" value="DCP2"/>
    <property type="match status" value="1"/>
</dbReference>
<sequence>MQLVDWLDDLCVRFIINLPREELESVERICFQVEEAQWFYEDFIRPLDPTLPSLNLRQFCLKIFQHCPLFAGYDDEIFSAAFSEFLAYKTRVPVRGAIMLNEAMDEAVLVKGWKKSASWSFPRGKINKDEKDIDCAIREVYEETGYDIKNAGLVWDEDEMKSIEVTMREQHMKLFVFPGVPKDTHFEPRTRKEISKIEWYKLSDLPALKKTKHQHDQNQEHELSKNASKFYMVAPFMGPLKKYIAQRKKQEAKAKPLDQEPVLQVQVEQVSQQQITIASTDDMGRLMAQLRQSQQASREDNLPEVTDSGDYMKDASLQLKNLLNLSNTAPVQPDLAQTESAARESKAQAMLSLLRGGLPAAAPPPPPRREGAELPPTTPFDQISTIPSQAPPSPKQHPHRVARAPMFTTPSFPFPMVQSQTTHQREPPSATQPPIPGPLLHPPMTTKQPGQAMLPGNAQPPMWRQGLGNPQGGAFLGGDRQATAAPAANKLPLPKLNAHSSKLLDLFKQGPSSPHIPQLPADSPRPELSTSKLADGTPFQPPPRRGVIGEGTRPGHALVSANNSVSLRAGPKTPSQQEALLNLFKGSSFLGRPSASLATSPAPVELAANTESARVGNLTQSVIPPNAHKPRVPTRDISPLAEDEKTPKPNANEGPDLSPDLSATVTGPLDEMHFDSITSPNNKRRSKIPHSPKHLSPSARGSATPKTAPRQQIRILTRPGPSHIETASPSLPQTRSLHSKRSRDTKEPPTSKPTFQPQILKRPTSITNSTTHDLLAPTPKSIPPQILARPTAADTIQPASQSPSSSDQKARLLALFGPRQSETAPIMSASALPISPLSERPDSTLPSPLGGSSRSRIGSLHDVTSGDRVSLSKPDSLTSSVISVPKNGTHGMLPQPLVTNNSRGSVSTVASPTDRTFLLGFLDGIAKEGAR</sequence>
<dbReference type="FunFam" id="1.10.10.1050:FF:000003">
    <property type="entry name" value="Decapping enzyme Dcp2, putative"/>
    <property type="match status" value="1"/>
</dbReference>
<dbReference type="GO" id="GO:0030145">
    <property type="term" value="F:manganese ion binding"/>
    <property type="evidence" value="ECO:0007669"/>
    <property type="project" value="InterPro"/>
</dbReference>
<comment type="cofactor">
    <cofactor evidence="1">
        <name>Mn(2+)</name>
        <dbReference type="ChEBI" id="CHEBI:29035"/>
    </cofactor>
</comment>
<dbReference type="CDD" id="cd03672">
    <property type="entry name" value="NUDIX_Dcp2p_Nudt20"/>
    <property type="match status" value="1"/>
</dbReference>
<organism evidence="11 12">
    <name type="scientific">Gomphillus americanus</name>
    <dbReference type="NCBI Taxonomy" id="1940652"/>
    <lineage>
        <taxon>Eukaryota</taxon>
        <taxon>Fungi</taxon>
        <taxon>Dikarya</taxon>
        <taxon>Ascomycota</taxon>
        <taxon>Pezizomycotina</taxon>
        <taxon>Lecanoromycetes</taxon>
        <taxon>OSLEUM clade</taxon>
        <taxon>Ostropomycetidae</taxon>
        <taxon>Ostropales</taxon>
        <taxon>Graphidaceae</taxon>
        <taxon>Gomphilloideae</taxon>
        <taxon>Gomphillus</taxon>
    </lineage>
</organism>
<dbReference type="Pfam" id="PF00293">
    <property type="entry name" value="NUDIX"/>
    <property type="match status" value="1"/>
</dbReference>
<accession>A0A8H3EJZ4</accession>
<dbReference type="Pfam" id="PF05026">
    <property type="entry name" value="DCP2"/>
    <property type="match status" value="1"/>
</dbReference>
<dbReference type="FunFam" id="3.90.79.10:FF:000003">
    <property type="entry name" value="M7GpppN-mRNA hydrolase isoform 2"/>
    <property type="match status" value="1"/>
</dbReference>
<dbReference type="InterPro" id="IPR000086">
    <property type="entry name" value="NUDIX_hydrolase_dom"/>
</dbReference>
<dbReference type="PANTHER" id="PTHR23114:SF17">
    <property type="entry name" value="M7GPPPN-MRNA HYDROLASE"/>
    <property type="match status" value="1"/>
</dbReference>
<feature type="compositionally biased region" description="Polar residues" evidence="9">
    <location>
        <begin position="897"/>
        <end position="909"/>
    </location>
</feature>
<comment type="subcellular location">
    <subcellularLocation>
        <location evidence="2">Cytoplasm</location>
    </subcellularLocation>
</comment>
<dbReference type="InterPro" id="IPR015797">
    <property type="entry name" value="NUDIX_hydrolase-like_dom_sf"/>
</dbReference>
<feature type="region of interest" description="Disordered" evidence="9">
    <location>
        <begin position="418"/>
        <end position="479"/>
    </location>
</feature>
<evidence type="ECO:0000256" key="8">
    <source>
        <dbReference type="ARBA" id="ARBA00023211"/>
    </source>
</evidence>
<dbReference type="InterPro" id="IPR036189">
    <property type="entry name" value="DCP2_BoxA_sf"/>
</dbReference>
<proteinExistence type="inferred from homology"/>
<feature type="region of interest" description="Disordered" evidence="9">
    <location>
        <begin position="356"/>
        <end position="400"/>
    </location>
</feature>
<dbReference type="InterPro" id="IPR020084">
    <property type="entry name" value="NUDIX_hydrolase_CS"/>
</dbReference>
<dbReference type="PROSITE" id="PS00893">
    <property type="entry name" value="NUDIX_BOX"/>
    <property type="match status" value="1"/>
</dbReference>
<feature type="compositionally biased region" description="Polar residues" evidence="9">
    <location>
        <begin position="725"/>
        <end position="736"/>
    </location>
</feature>
<dbReference type="GO" id="GO:0003723">
    <property type="term" value="F:RNA binding"/>
    <property type="evidence" value="ECO:0007669"/>
    <property type="project" value="UniProtKB-KW"/>
</dbReference>
<dbReference type="EMBL" id="CAJPDQ010000003">
    <property type="protein sequence ID" value="CAF9906644.1"/>
    <property type="molecule type" value="Genomic_DNA"/>
</dbReference>
<protein>
    <recommendedName>
        <fullName evidence="10">Nudix hydrolase domain-containing protein</fullName>
    </recommendedName>
</protein>
<dbReference type="Proteomes" id="UP000664169">
    <property type="component" value="Unassembled WGS sequence"/>
</dbReference>
<dbReference type="SUPFAM" id="SSF55811">
    <property type="entry name" value="Nudix"/>
    <property type="match status" value="1"/>
</dbReference>
<dbReference type="GO" id="GO:0000184">
    <property type="term" value="P:nuclear-transcribed mRNA catabolic process, nonsense-mediated decay"/>
    <property type="evidence" value="ECO:0007669"/>
    <property type="project" value="InterPro"/>
</dbReference>
<evidence type="ECO:0000313" key="11">
    <source>
        <dbReference type="EMBL" id="CAF9906644.1"/>
    </source>
</evidence>
<evidence type="ECO:0000256" key="2">
    <source>
        <dbReference type="ARBA" id="ARBA00004496"/>
    </source>
</evidence>
<dbReference type="PANTHER" id="PTHR23114">
    <property type="entry name" value="M7GPPPN-MRNA HYDROLASE"/>
    <property type="match status" value="1"/>
</dbReference>
<reference evidence="11" key="1">
    <citation type="submission" date="2021-03" db="EMBL/GenBank/DDBJ databases">
        <authorList>
            <person name="Tagirdzhanova G."/>
        </authorList>
    </citation>
    <scope>NUCLEOTIDE SEQUENCE</scope>
</reference>
<feature type="compositionally biased region" description="Basic residues" evidence="9">
    <location>
        <begin position="682"/>
        <end position="693"/>
    </location>
</feature>
<evidence type="ECO:0000256" key="4">
    <source>
        <dbReference type="ARBA" id="ARBA00022490"/>
    </source>
</evidence>
<feature type="compositionally biased region" description="Polar residues" evidence="9">
    <location>
        <begin position="379"/>
        <end position="388"/>
    </location>
</feature>
<dbReference type="InterPro" id="IPR007722">
    <property type="entry name" value="DCP2_BoxA"/>
</dbReference>
<comment type="similarity">
    <text evidence="3">Belongs to the Nudix hydrolase family. DCP2 subfamily.</text>
</comment>
<feature type="compositionally biased region" description="Polar residues" evidence="9">
    <location>
        <begin position="873"/>
        <end position="882"/>
    </location>
</feature>
<evidence type="ECO:0000256" key="5">
    <source>
        <dbReference type="ARBA" id="ARBA00022723"/>
    </source>
</evidence>
<dbReference type="Gene3D" id="3.90.79.10">
    <property type="entry name" value="Nucleoside Triphosphate Pyrophosphohydrolase"/>
    <property type="match status" value="1"/>
</dbReference>
<dbReference type="Gene3D" id="1.10.10.1050">
    <property type="entry name" value="Dcp2, box A domain"/>
    <property type="match status" value="1"/>
</dbReference>
<evidence type="ECO:0000256" key="6">
    <source>
        <dbReference type="ARBA" id="ARBA00022801"/>
    </source>
</evidence>
<dbReference type="GO" id="GO:0140933">
    <property type="term" value="F:5'-(N(7)-methylguanosine 5'-triphospho)-[mRNA] hydrolase activity"/>
    <property type="evidence" value="ECO:0007669"/>
    <property type="project" value="InterPro"/>
</dbReference>
<evidence type="ECO:0000259" key="10">
    <source>
        <dbReference type="PROSITE" id="PS51462"/>
    </source>
</evidence>
<feature type="domain" description="Nudix hydrolase" evidence="10">
    <location>
        <begin position="90"/>
        <end position="221"/>
    </location>
</feature>
<keyword evidence="7" id="KW-0694">RNA-binding</keyword>
<dbReference type="PROSITE" id="PS51462">
    <property type="entry name" value="NUDIX"/>
    <property type="match status" value="1"/>
</dbReference>
<gene>
    <name evidence="11" type="ORF">GOMPHAMPRED_004829</name>
</gene>
<dbReference type="OrthoDB" id="18996at2759"/>
<dbReference type="GO" id="GO:0000290">
    <property type="term" value="P:deadenylation-dependent decapping of nuclear-transcribed mRNA"/>
    <property type="evidence" value="ECO:0007669"/>
    <property type="project" value="InterPro"/>
</dbReference>
<dbReference type="AlphaFoldDB" id="A0A8H3EJZ4"/>
<evidence type="ECO:0000256" key="1">
    <source>
        <dbReference type="ARBA" id="ARBA00001936"/>
    </source>
</evidence>
<keyword evidence="12" id="KW-1185">Reference proteome</keyword>
<evidence type="ECO:0000256" key="7">
    <source>
        <dbReference type="ARBA" id="ARBA00022884"/>
    </source>
</evidence>
<evidence type="ECO:0000256" key="3">
    <source>
        <dbReference type="ARBA" id="ARBA00005279"/>
    </source>
</evidence>